<comment type="caution">
    <text evidence="6">The sequence shown here is derived from an EMBL/GenBank/DDBJ whole genome shotgun (WGS) entry which is preliminary data.</text>
</comment>
<dbReference type="Gene3D" id="1.10.8.260">
    <property type="entry name" value="HI0933 insert domain-like"/>
    <property type="match status" value="1"/>
</dbReference>
<proteinExistence type="predicted"/>
<evidence type="ECO:0000256" key="2">
    <source>
        <dbReference type="ARBA" id="ARBA00022630"/>
    </source>
</evidence>
<dbReference type="PANTHER" id="PTHR42887:SF1">
    <property type="entry name" value="BLR3961 PROTEIN"/>
    <property type="match status" value="1"/>
</dbReference>
<dbReference type="Pfam" id="PF03486">
    <property type="entry name" value="HI0933_like"/>
    <property type="match status" value="1"/>
</dbReference>
<dbReference type="AlphaFoldDB" id="A0A845M737"/>
<protein>
    <submittedName>
        <fullName evidence="6">TIGR03862 family flavoprotein</fullName>
    </submittedName>
</protein>
<dbReference type="InterPro" id="IPR055178">
    <property type="entry name" value="RsdA/BaiN/AoA(So)-like_dom"/>
</dbReference>
<sequence length="387" mass="40798">MNERARQALVIGAGPAGLMAAEALARGGCNVVIAEAKPSVARKFLMAGKSGLNLTKDEPAQRFLGAFTGSCAPLVRDAVADFGPQAVADWARGLGQPVFTGSSERVFPEAMKASPLLRAWLGRLDGVEIRTRWHWRGFEDDGYAFDTPGGPVVEHPDLCILALGGASWARLGSDGAWVPWLAARGVDIVPFAPANAGLKVDWSAHMAKQFGAPVKVARLTAGDTSVRGEFVISSRGLEGSAIYAVSRPVREGAPLTLDLCPDWTRDEVARRLARPRGKATVAAHLRKTLKLDPARLALLMEFGRPLPDDLAPLIKALPVRHDGLRPLDEAISSAGGITAGALDGYAVRAVPGLFACGEMLDWEAPTGGYLLTACFATGRAAALQALG</sequence>
<dbReference type="Proteomes" id="UP000467322">
    <property type="component" value="Unassembled WGS sequence"/>
</dbReference>
<dbReference type="RefSeq" id="WP_161353517.1">
    <property type="nucleotide sequence ID" value="NZ_WTUX01000022.1"/>
</dbReference>
<dbReference type="InterPro" id="IPR036188">
    <property type="entry name" value="FAD/NAD-bd_sf"/>
</dbReference>
<dbReference type="Pfam" id="PF22780">
    <property type="entry name" value="HI0933_like_1st"/>
    <property type="match status" value="1"/>
</dbReference>
<evidence type="ECO:0000256" key="1">
    <source>
        <dbReference type="ARBA" id="ARBA00001974"/>
    </source>
</evidence>
<dbReference type="InterPro" id="IPR022460">
    <property type="entry name" value="Flavoprotein_PP4765"/>
</dbReference>
<dbReference type="Gene3D" id="2.40.30.10">
    <property type="entry name" value="Translation factors"/>
    <property type="match status" value="1"/>
</dbReference>
<evidence type="ECO:0000313" key="7">
    <source>
        <dbReference type="Proteomes" id="UP000467322"/>
    </source>
</evidence>
<feature type="domain" description="RsdA/BaiN/AoA(So)-like Rossmann fold-like" evidence="4">
    <location>
        <begin position="7"/>
        <end position="382"/>
    </location>
</feature>
<dbReference type="InterPro" id="IPR057661">
    <property type="entry name" value="RsdA/BaiN/AoA(So)_Rossmann"/>
</dbReference>
<reference evidence="6 7" key="1">
    <citation type="submission" date="2019-12" db="EMBL/GenBank/DDBJ databases">
        <title>Maritimibacter sp. nov. sp. isolated from sea sand.</title>
        <authorList>
            <person name="Kim J."/>
            <person name="Jeong S.E."/>
            <person name="Jung H.S."/>
            <person name="Jeon C.O."/>
        </authorList>
    </citation>
    <scope>NUCLEOTIDE SEQUENCE [LARGE SCALE GENOMIC DNA]</scope>
    <source>
        <strain evidence="6 7">DP07</strain>
    </source>
</reference>
<dbReference type="EMBL" id="WTUX01000022">
    <property type="protein sequence ID" value="MZR15102.1"/>
    <property type="molecule type" value="Genomic_DNA"/>
</dbReference>
<dbReference type="PRINTS" id="PR00368">
    <property type="entry name" value="FADPNR"/>
</dbReference>
<dbReference type="SUPFAM" id="SSF160996">
    <property type="entry name" value="HI0933 insert domain-like"/>
    <property type="match status" value="1"/>
</dbReference>
<keyword evidence="2" id="KW-0285">Flavoprotein</keyword>
<keyword evidence="3" id="KW-0274">FAD</keyword>
<keyword evidence="7" id="KW-1185">Reference proteome</keyword>
<feature type="domain" description="RsdA/BaiN/AoA(So)-like insert" evidence="5">
    <location>
        <begin position="193"/>
        <end position="332"/>
    </location>
</feature>
<accession>A0A845M737</accession>
<dbReference type="InterPro" id="IPR023166">
    <property type="entry name" value="BaiN-like_dom_sf"/>
</dbReference>
<dbReference type="Gene3D" id="3.50.50.60">
    <property type="entry name" value="FAD/NAD(P)-binding domain"/>
    <property type="match status" value="1"/>
</dbReference>
<dbReference type="SUPFAM" id="SSF51905">
    <property type="entry name" value="FAD/NAD(P)-binding domain"/>
    <property type="match status" value="1"/>
</dbReference>
<dbReference type="InterPro" id="IPR004792">
    <property type="entry name" value="BaiN-like"/>
</dbReference>
<dbReference type="PANTHER" id="PTHR42887">
    <property type="entry name" value="OS12G0638800 PROTEIN"/>
    <property type="match status" value="1"/>
</dbReference>
<name>A0A845M737_9RHOB</name>
<evidence type="ECO:0000256" key="3">
    <source>
        <dbReference type="ARBA" id="ARBA00022827"/>
    </source>
</evidence>
<comment type="cofactor">
    <cofactor evidence="1">
        <name>FAD</name>
        <dbReference type="ChEBI" id="CHEBI:57692"/>
    </cofactor>
</comment>
<evidence type="ECO:0000313" key="6">
    <source>
        <dbReference type="EMBL" id="MZR15102.1"/>
    </source>
</evidence>
<dbReference type="NCBIfam" id="TIGR03862">
    <property type="entry name" value="flavo_PP4765"/>
    <property type="match status" value="1"/>
</dbReference>
<gene>
    <name evidence="6" type="ORF">GQE99_18955</name>
</gene>
<organism evidence="6 7">
    <name type="scientific">Maritimibacter harenae</name>
    <dbReference type="NCBI Taxonomy" id="2606218"/>
    <lineage>
        <taxon>Bacteria</taxon>
        <taxon>Pseudomonadati</taxon>
        <taxon>Pseudomonadota</taxon>
        <taxon>Alphaproteobacteria</taxon>
        <taxon>Rhodobacterales</taxon>
        <taxon>Roseobacteraceae</taxon>
        <taxon>Maritimibacter</taxon>
    </lineage>
</organism>
<evidence type="ECO:0000259" key="5">
    <source>
        <dbReference type="Pfam" id="PF22780"/>
    </source>
</evidence>
<dbReference type="NCBIfam" id="TIGR00275">
    <property type="entry name" value="aminoacetone oxidase family FAD-binding enzyme"/>
    <property type="match status" value="1"/>
</dbReference>
<evidence type="ECO:0000259" key="4">
    <source>
        <dbReference type="Pfam" id="PF03486"/>
    </source>
</evidence>